<keyword evidence="1" id="KW-1133">Transmembrane helix</keyword>
<keyword evidence="1" id="KW-0472">Membrane</keyword>
<dbReference type="Gene3D" id="3.40.50.880">
    <property type="match status" value="1"/>
</dbReference>
<evidence type="ECO:0000256" key="1">
    <source>
        <dbReference type="SAM" id="Phobius"/>
    </source>
</evidence>
<sequence>MLYTKKRTKRSHHRLLPQLCLSLGLVFLCTFFLFTGTSSAFSTQALTGGPSIDTVDVGFNGKFQDQNWIPIRVTLHNDGSDFTGQIALKTASGSQNGSFNSPSTYQENINLPAGTHKKITLYLPLSLNSTGIRTLNVVLINANGQQVTSSSTQLNALSSNIISIGVLSDLKNGFGALSQAAPINSGITVNTEPLNADLIPTNPQSLNNFDLLVLDNFTTSSLSQDQLLTIQQWVNQGGSLVVAGGPEWHRTLSTLPANLLPVTITGTDTLAAQTHLLPIGGPGSQSSSQPTNDTLSDPINISIGSPVSGSSVLLSSGKVPLIAQSTFGQGTITYLAFDPAIAPLFGWQNTTTLWQTLLTRSLANRIFQNSTNNGNYTNVNSGLTASNMMDALVRSFVPNATPSPWLILLLLLGYVLILGPIRLFIVRRFKKRSWSWRIVLSTIVVFTGLSYGLALQQKGTSVISSRVSMIQLSRPDATGSLEHINTYFGVYVPSQGDFHVHLPTAGTIQTMNNNFYGPPPFSSSGNAPTTFTSSGTATDVTLQGLEIWSIRTLQAQNDRHVSGGIRSKLTLQDKTIKGTVSNTLPYAISDAYLLIGNDFVSLGHLNVGESKTVNLPLTNSLITNGQTQSLADQIANSLNIPNQYFNPYNPTTPSDDVHRHVELLQALNSSNANCFGGCPYGRGVVTNGLGKIIINSNANYGITQDPLLLSNAPATLIGWTDPAADPNNNLTINGIQPSGAQETFLQAPLDLQYGATASIPGSAIPGQVVDFQNDQSTGNTSIQSIGGGLYALSTGGLTFEYTLPTTAHIQSATLTLSSQANAANSAKSYQPGQAGTISDITHLQTSLYNWQSGKWDAVKFDAQFTLSVSDAQTYISPDGRILLQMANQQTALGTTIFSQPTVQLDATFAQ</sequence>
<organism evidence="2 3">
    <name type="scientific">Tengunoibacter tsumagoiensis</name>
    <dbReference type="NCBI Taxonomy" id="2014871"/>
    <lineage>
        <taxon>Bacteria</taxon>
        <taxon>Bacillati</taxon>
        <taxon>Chloroflexota</taxon>
        <taxon>Ktedonobacteria</taxon>
        <taxon>Ktedonobacterales</taxon>
        <taxon>Dictyobacteraceae</taxon>
        <taxon>Tengunoibacter</taxon>
    </lineage>
</organism>
<proteinExistence type="predicted"/>
<reference evidence="3" key="1">
    <citation type="submission" date="2018-12" db="EMBL/GenBank/DDBJ databases">
        <title>Tengunoibacter tsumagoiensis gen. nov., sp. nov., Dictyobacter kobayashii sp. nov., D. alpinus sp. nov., and D. joshuensis sp. nov. and description of Dictyobacteraceae fam. nov. within the order Ktedonobacterales isolated from Tengu-no-mugimeshi.</title>
        <authorList>
            <person name="Wang C.M."/>
            <person name="Zheng Y."/>
            <person name="Sakai Y."/>
            <person name="Toyoda A."/>
            <person name="Minakuchi Y."/>
            <person name="Abe K."/>
            <person name="Yokota A."/>
            <person name="Yabe S."/>
        </authorList>
    </citation>
    <scope>NUCLEOTIDE SEQUENCE [LARGE SCALE GENOMIC DNA]</scope>
    <source>
        <strain evidence="3">Uno3</strain>
    </source>
</reference>
<protein>
    <submittedName>
        <fullName evidence="2">Uncharacterized protein</fullName>
    </submittedName>
</protein>
<feature type="transmembrane region" description="Helical" evidence="1">
    <location>
        <begin position="438"/>
        <end position="455"/>
    </location>
</feature>
<evidence type="ECO:0000313" key="2">
    <source>
        <dbReference type="EMBL" id="GCE13401.1"/>
    </source>
</evidence>
<comment type="caution">
    <text evidence="2">The sequence shown here is derived from an EMBL/GenBank/DDBJ whole genome shotgun (WGS) entry which is preliminary data.</text>
</comment>
<dbReference type="InterPro" id="IPR029062">
    <property type="entry name" value="Class_I_gatase-like"/>
</dbReference>
<dbReference type="RefSeq" id="WP_126580929.1">
    <property type="nucleotide sequence ID" value="NZ_BIFR01000001.1"/>
</dbReference>
<accession>A0A402A317</accession>
<gene>
    <name evidence="2" type="ORF">KTT_32600</name>
</gene>
<dbReference type="AlphaFoldDB" id="A0A402A317"/>
<dbReference type="EMBL" id="BIFR01000001">
    <property type="protein sequence ID" value="GCE13401.1"/>
    <property type="molecule type" value="Genomic_DNA"/>
</dbReference>
<keyword evidence="3" id="KW-1185">Reference proteome</keyword>
<dbReference type="OrthoDB" id="137965at2"/>
<dbReference type="Proteomes" id="UP000287352">
    <property type="component" value="Unassembled WGS sequence"/>
</dbReference>
<keyword evidence="1" id="KW-0812">Transmembrane</keyword>
<dbReference type="SUPFAM" id="SSF52317">
    <property type="entry name" value="Class I glutamine amidotransferase-like"/>
    <property type="match status" value="1"/>
</dbReference>
<name>A0A402A317_9CHLR</name>
<feature type="transmembrane region" description="Helical" evidence="1">
    <location>
        <begin position="405"/>
        <end position="426"/>
    </location>
</feature>
<evidence type="ECO:0000313" key="3">
    <source>
        <dbReference type="Proteomes" id="UP000287352"/>
    </source>
</evidence>